<keyword evidence="1" id="KW-1133">Transmembrane helix</keyword>
<protein>
    <recommendedName>
        <fullName evidence="4">DUF3040 domain-containing protein</fullName>
    </recommendedName>
</protein>
<keyword evidence="3" id="KW-1185">Reference proteome</keyword>
<keyword evidence="1" id="KW-0812">Transmembrane</keyword>
<comment type="caution">
    <text evidence="2">The sequence shown here is derived from an EMBL/GenBank/DDBJ whole genome shotgun (WGS) entry which is preliminary data.</text>
</comment>
<dbReference type="EMBL" id="JASNJD010000016">
    <property type="protein sequence ID" value="MDK3019615.1"/>
    <property type="molecule type" value="Genomic_DNA"/>
</dbReference>
<proteinExistence type="predicted"/>
<evidence type="ECO:0000313" key="3">
    <source>
        <dbReference type="Proteomes" id="UP001243757"/>
    </source>
</evidence>
<feature type="transmembrane region" description="Helical" evidence="1">
    <location>
        <begin position="32"/>
        <end position="64"/>
    </location>
</feature>
<accession>A0ABT7F4S8</accession>
<dbReference type="RefSeq" id="WP_284482387.1">
    <property type="nucleotide sequence ID" value="NZ_JASNJD010000016.1"/>
</dbReference>
<dbReference type="Proteomes" id="UP001243757">
    <property type="component" value="Unassembled WGS sequence"/>
</dbReference>
<organism evidence="2 3">
    <name type="scientific">Pseudodonghicola flavimaris</name>
    <dbReference type="NCBI Taxonomy" id="3050036"/>
    <lineage>
        <taxon>Bacteria</taxon>
        <taxon>Pseudomonadati</taxon>
        <taxon>Pseudomonadota</taxon>
        <taxon>Alphaproteobacteria</taxon>
        <taxon>Rhodobacterales</taxon>
        <taxon>Paracoccaceae</taxon>
        <taxon>Pseudodonghicola</taxon>
    </lineage>
</organism>
<evidence type="ECO:0000313" key="2">
    <source>
        <dbReference type="EMBL" id="MDK3019615.1"/>
    </source>
</evidence>
<gene>
    <name evidence="2" type="ORF">QO033_18185</name>
</gene>
<keyword evidence="1" id="KW-0472">Membrane</keyword>
<sequence>MELTQEDLDWIAAHLHDPDTDLRRHRRLSVQYLMAATLFMAAALLMQLAWVALPVWALFAFWLAMRLHAMGQRQARLTRILKAMETAGLLPG</sequence>
<reference evidence="2 3" key="1">
    <citation type="submission" date="2023-05" db="EMBL/GenBank/DDBJ databases">
        <title>Pseudodonghicola sp. nov.</title>
        <authorList>
            <person name="Huang J."/>
        </authorList>
    </citation>
    <scope>NUCLEOTIDE SEQUENCE [LARGE SCALE GENOMIC DNA]</scope>
    <source>
        <strain evidence="2 3">IC7</strain>
    </source>
</reference>
<evidence type="ECO:0000256" key="1">
    <source>
        <dbReference type="SAM" id="Phobius"/>
    </source>
</evidence>
<evidence type="ECO:0008006" key="4">
    <source>
        <dbReference type="Google" id="ProtNLM"/>
    </source>
</evidence>
<name>A0ABT7F4S8_9RHOB</name>